<sequence>MADVKRGRIAKFLYIGLVLLFFYIVFLQPETVFEEQYYGEQPFSVEIETYGTGFFNREISVIH</sequence>
<dbReference type="Proteomes" id="UP000067683">
    <property type="component" value="Chromosome"/>
</dbReference>
<keyword evidence="1" id="KW-0472">Membrane</keyword>
<feature type="transmembrane region" description="Helical" evidence="1">
    <location>
        <begin position="12"/>
        <end position="29"/>
    </location>
</feature>
<keyword evidence="1" id="KW-1133">Transmembrane helix</keyword>
<proteinExistence type="predicted"/>
<dbReference type="RefSeq" id="WP_058381588.1">
    <property type="nucleotide sequence ID" value="NZ_CP013659.2"/>
</dbReference>
<name>A0A0U2ZG53_9BACL</name>
<dbReference type="AlphaFoldDB" id="A0A0U2ZG53"/>
<keyword evidence="1" id="KW-0812">Transmembrane</keyword>
<accession>A0A0U2ZG53</accession>
<dbReference type="KEGG" id="prt:AUC31_06425"/>
<reference evidence="2" key="1">
    <citation type="submission" date="2016-01" db="EMBL/GenBank/DDBJ databases">
        <title>Complete genome of Planococcus rifietoensis type strain M8.</title>
        <authorList>
            <person name="See-Too W.S."/>
        </authorList>
    </citation>
    <scope>NUCLEOTIDE SEQUENCE [LARGE SCALE GENOMIC DNA]</scope>
    <source>
        <strain evidence="2">M8</strain>
    </source>
</reference>
<evidence type="ECO:0000256" key="1">
    <source>
        <dbReference type="SAM" id="Phobius"/>
    </source>
</evidence>
<evidence type="ECO:0000313" key="3">
    <source>
        <dbReference type="Proteomes" id="UP000067683"/>
    </source>
</evidence>
<dbReference type="EMBL" id="CP013659">
    <property type="protein sequence ID" value="ALS74881.1"/>
    <property type="molecule type" value="Genomic_DNA"/>
</dbReference>
<organism evidence="2 3">
    <name type="scientific">Planococcus rifietoensis</name>
    <dbReference type="NCBI Taxonomy" id="200991"/>
    <lineage>
        <taxon>Bacteria</taxon>
        <taxon>Bacillati</taxon>
        <taxon>Bacillota</taxon>
        <taxon>Bacilli</taxon>
        <taxon>Bacillales</taxon>
        <taxon>Caryophanaceae</taxon>
        <taxon>Planococcus</taxon>
    </lineage>
</organism>
<evidence type="ECO:0000313" key="2">
    <source>
        <dbReference type="EMBL" id="ALS74881.1"/>
    </source>
</evidence>
<keyword evidence="3" id="KW-1185">Reference proteome</keyword>
<gene>
    <name evidence="2" type="ORF">AUC31_06425</name>
</gene>
<protein>
    <submittedName>
        <fullName evidence="2">Uncharacterized protein</fullName>
    </submittedName>
</protein>